<protein>
    <submittedName>
        <fullName evidence="5">Molybdopterin-dependent oxidoreductase</fullName>
    </submittedName>
</protein>
<feature type="transmembrane region" description="Helical" evidence="2">
    <location>
        <begin position="33"/>
        <end position="55"/>
    </location>
</feature>
<evidence type="ECO:0000259" key="4">
    <source>
        <dbReference type="Pfam" id="PF03404"/>
    </source>
</evidence>
<feature type="transmembrane region" description="Helical" evidence="2">
    <location>
        <begin position="91"/>
        <end position="111"/>
    </location>
</feature>
<feature type="domain" description="Moybdenum cofactor oxidoreductase dimerisation" evidence="4">
    <location>
        <begin position="443"/>
        <end position="533"/>
    </location>
</feature>
<accession>A0ABW1P9Y6</accession>
<reference evidence="6" key="1">
    <citation type="journal article" date="2019" name="Int. J. Syst. Evol. Microbiol.">
        <title>The Global Catalogue of Microorganisms (GCM) 10K type strain sequencing project: providing services to taxonomists for standard genome sequencing and annotation.</title>
        <authorList>
            <consortium name="The Broad Institute Genomics Platform"/>
            <consortium name="The Broad Institute Genome Sequencing Center for Infectious Disease"/>
            <person name="Wu L."/>
            <person name="Ma J."/>
        </authorList>
    </citation>
    <scope>NUCLEOTIDE SEQUENCE [LARGE SCALE GENOMIC DNA]</scope>
    <source>
        <strain evidence="6">CGMCC 4.7246</strain>
    </source>
</reference>
<keyword evidence="2" id="KW-0812">Transmembrane</keyword>
<dbReference type="PANTHER" id="PTHR19372:SF7">
    <property type="entry name" value="SULFITE OXIDASE, MITOCHONDRIAL"/>
    <property type="match status" value="1"/>
</dbReference>
<dbReference type="Gene3D" id="3.90.420.10">
    <property type="entry name" value="Oxidoreductase, molybdopterin-binding domain"/>
    <property type="match status" value="1"/>
</dbReference>
<feature type="domain" description="Oxidoreductase molybdopterin-binding" evidence="3">
    <location>
        <begin position="280"/>
        <end position="431"/>
    </location>
</feature>
<dbReference type="EMBL" id="JBHSQO010000028">
    <property type="protein sequence ID" value="MFC6092395.1"/>
    <property type="molecule type" value="Genomic_DNA"/>
</dbReference>
<keyword evidence="6" id="KW-1185">Reference proteome</keyword>
<dbReference type="PANTHER" id="PTHR19372">
    <property type="entry name" value="SULFITE REDUCTASE"/>
    <property type="match status" value="1"/>
</dbReference>
<organism evidence="5 6">
    <name type="scientific">Saccharothrix lopnurensis</name>
    <dbReference type="NCBI Taxonomy" id="1670621"/>
    <lineage>
        <taxon>Bacteria</taxon>
        <taxon>Bacillati</taxon>
        <taxon>Actinomycetota</taxon>
        <taxon>Actinomycetes</taxon>
        <taxon>Pseudonocardiales</taxon>
        <taxon>Pseudonocardiaceae</taxon>
        <taxon>Saccharothrix</taxon>
    </lineage>
</organism>
<feature type="region of interest" description="Disordered" evidence="1">
    <location>
        <begin position="524"/>
        <end position="552"/>
    </location>
</feature>
<feature type="region of interest" description="Disordered" evidence="1">
    <location>
        <begin position="1"/>
        <end position="24"/>
    </location>
</feature>
<dbReference type="SUPFAM" id="SSF81296">
    <property type="entry name" value="E set domains"/>
    <property type="match status" value="1"/>
</dbReference>
<dbReference type="InterPro" id="IPR014756">
    <property type="entry name" value="Ig_E-set"/>
</dbReference>
<feature type="transmembrane region" description="Helical" evidence="2">
    <location>
        <begin position="142"/>
        <end position="162"/>
    </location>
</feature>
<comment type="caution">
    <text evidence="5">The sequence shown here is derived from an EMBL/GenBank/DDBJ whole genome shotgun (WGS) entry which is preliminary data.</text>
</comment>
<dbReference type="Gene3D" id="2.60.40.650">
    <property type="match status" value="1"/>
</dbReference>
<evidence type="ECO:0000313" key="5">
    <source>
        <dbReference type="EMBL" id="MFC6092395.1"/>
    </source>
</evidence>
<keyword evidence="2" id="KW-0472">Membrane</keyword>
<dbReference type="Pfam" id="PF03404">
    <property type="entry name" value="Mo-co_dimer"/>
    <property type="match status" value="1"/>
</dbReference>
<proteinExistence type="predicted"/>
<evidence type="ECO:0000313" key="6">
    <source>
        <dbReference type="Proteomes" id="UP001596220"/>
    </source>
</evidence>
<dbReference type="InterPro" id="IPR000572">
    <property type="entry name" value="OxRdtase_Mopterin-bd_dom"/>
</dbReference>
<gene>
    <name evidence="5" type="ORF">ACFP3R_24250</name>
</gene>
<evidence type="ECO:0000256" key="1">
    <source>
        <dbReference type="SAM" id="MobiDB-lite"/>
    </source>
</evidence>
<dbReference type="InterPro" id="IPR005066">
    <property type="entry name" value="MoCF_OxRdtse_dimer"/>
</dbReference>
<evidence type="ECO:0000256" key="2">
    <source>
        <dbReference type="SAM" id="Phobius"/>
    </source>
</evidence>
<dbReference type="InterPro" id="IPR036374">
    <property type="entry name" value="OxRdtase_Mopterin-bd_sf"/>
</dbReference>
<dbReference type="Proteomes" id="UP001596220">
    <property type="component" value="Unassembled WGS sequence"/>
</dbReference>
<name>A0ABW1P9Y6_9PSEU</name>
<sequence length="552" mass="56515">MESGRPGATPSEPPSSSAGHRAGAPDRLPAGPAALVGVLGLGAGLAVGHLVAGVLGPNASPFLAVGNTAIDLAPAPVKEFAIRTFGTHDKLVLIGGMGVVLLGLAVVAGLLSRRGPRPGTVFAVVLGAVGVAAVWSRPDLGPVDLLAPVAALVVGVVVFRWLHAVAVRRGARVGDGASAEGVEGAAVDGAAVDGSPAGAGTGRRRFLVMSAGVAVGAGVAGTGGQLLAGRGDTGGSAVGLGPLTPATPAPPIPAGADFAPLGTPSFITSNSDFYRVDTALSVPRVRVENWALRLHGGVDREVVLGYADIRDMPLVERTVTITCVSNEVGGEYVSTSNFIGVPLRDVLERAGVKPGADQLFSTSVDGWTCGTPVADVLDRGLLAIGMNGEPLPIEHGFPARLVVPGLYGYVSATKWVVDLELNRFDDKQAYWLERGWAQRAPIKTQSRIDAPSPFTTVPAGSVTVAGIAYAQQRGIGKVEVRADGGPWRTAELGTEVNLATWRMWRVELDLGPGEHTVECRATDRTGATQPEARVAPTPDGATGWHSTQFTVG</sequence>
<dbReference type="Pfam" id="PF00174">
    <property type="entry name" value="Oxidored_molyb"/>
    <property type="match status" value="1"/>
</dbReference>
<evidence type="ECO:0000259" key="3">
    <source>
        <dbReference type="Pfam" id="PF00174"/>
    </source>
</evidence>
<keyword evidence="2" id="KW-1133">Transmembrane helix</keyword>
<feature type="transmembrane region" description="Helical" evidence="2">
    <location>
        <begin position="118"/>
        <end position="136"/>
    </location>
</feature>
<dbReference type="SUPFAM" id="SSF56524">
    <property type="entry name" value="Oxidoreductase molybdopterin-binding domain"/>
    <property type="match status" value="1"/>
</dbReference>
<dbReference type="RefSeq" id="WP_380638716.1">
    <property type="nucleotide sequence ID" value="NZ_JBHSQO010000028.1"/>
</dbReference>